<evidence type="ECO:0000313" key="1">
    <source>
        <dbReference type="EMBL" id="EGD22059.1"/>
    </source>
</evidence>
<dbReference type="HOGENOM" id="CLU_3157177_0_0_11"/>
<organism evidence="1 2">
    <name type="scientific">Prescottella equi ATCC 33707</name>
    <dbReference type="NCBI Taxonomy" id="525370"/>
    <lineage>
        <taxon>Bacteria</taxon>
        <taxon>Bacillati</taxon>
        <taxon>Actinomycetota</taxon>
        <taxon>Actinomycetes</taxon>
        <taxon>Mycobacteriales</taxon>
        <taxon>Nocardiaceae</taxon>
        <taxon>Prescottella</taxon>
    </lineage>
</organism>
<dbReference type="Proteomes" id="UP000004245">
    <property type="component" value="Unassembled WGS sequence"/>
</dbReference>
<evidence type="ECO:0000313" key="2">
    <source>
        <dbReference type="Proteomes" id="UP000004245"/>
    </source>
</evidence>
<dbReference type="AlphaFoldDB" id="E9T672"/>
<keyword evidence="2" id="KW-1185">Reference proteome</keyword>
<dbReference type="EMBL" id="ADNW02000024">
    <property type="protein sequence ID" value="EGD22059.1"/>
    <property type="molecule type" value="Genomic_DNA"/>
</dbReference>
<sequence length="48" mass="5809">MRVRRWRRTTLSRRDVPLRRWPIVSASFDRPFGHRVSVGKCNFGLLLR</sequence>
<accession>E9T672</accession>
<reference evidence="1" key="1">
    <citation type="submission" date="2011-01" db="EMBL/GenBank/DDBJ databases">
        <authorList>
            <person name="Muzny D."/>
            <person name="Qin X."/>
            <person name="Buhay C."/>
            <person name="Dugan-Rocha S."/>
            <person name="Ding Y."/>
            <person name="Chen G."/>
            <person name="Hawes A."/>
            <person name="Holder M."/>
            <person name="Jhangiani S."/>
            <person name="Johnson A."/>
            <person name="Khan Z."/>
            <person name="Li Z."/>
            <person name="Liu W."/>
            <person name="Liu X."/>
            <person name="Perez L."/>
            <person name="Shen H."/>
            <person name="Wang Q."/>
            <person name="Watt J."/>
            <person name="Xi L."/>
            <person name="Xin Y."/>
            <person name="Zhou J."/>
            <person name="Deng J."/>
            <person name="Jiang H."/>
            <person name="Liu Y."/>
            <person name="Qu J."/>
            <person name="Song X.-Z."/>
            <person name="Zhang L."/>
            <person name="Villasana D."/>
            <person name="Johnson A."/>
            <person name="Liu J."/>
            <person name="Liyanage D."/>
            <person name="Lorensuhewa L."/>
            <person name="Robinson T."/>
            <person name="Song A."/>
            <person name="Song B.-B."/>
            <person name="Dinh H."/>
            <person name="Thornton R."/>
            <person name="Coyle M."/>
            <person name="Francisco L."/>
            <person name="Jackson L."/>
            <person name="Javaid M."/>
            <person name="Korchina V."/>
            <person name="Kovar C."/>
            <person name="Mata R."/>
            <person name="Mathew T."/>
            <person name="Ngo R."/>
            <person name="Nguyen L."/>
            <person name="Nguyen N."/>
            <person name="Okwuonu G."/>
            <person name="Ongeri F."/>
            <person name="Pham C."/>
            <person name="Simmons D."/>
            <person name="Wilczek-Boney K."/>
            <person name="Hale W."/>
            <person name="Jakkamsetti A."/>
            <person name="Pham P."/>
            <person name="Ruth R."/>
            <person name="San Lucas F."/>
            <person name="Warren J."/>
            <person name="Zhang J."/>
            <person name="Zhao Z."/>
            <person name="Zhou C."/>
            <person name="Zhu D."/>
            <person name="Lee S."/>
            <person name="Bess C."/>
            <person name="Blankenburg K."/>
            <person name="Forbes L."/>
            <person name="Fu Q."/>
            <person name="Gubbala S."/>
            <person name="Hirani K."/>
            <person name="Jayaseelan J.C."/>
            <person name="Lara F."/>
            <person name="Munidasa M."/>
            <person name="Palculict T."/>
            <person name="Patil S."/>
            <person name="Pu L.-L."/>
            <person name="Saada N."/>
            <person name="Tang L."/>
            <person name="Weissenberger G."/>
            <person name="Zhu Y."/>
            <person name="Hemphill L."/>
            <person name="Shang Y."/>
            <person name="Youmans B."/>
            <person name="Ayvaz T."/>
            <person name="Ross M."/>
            <person name="Santibanez J."/>
            <person name="Aqrawi P."/>
            <person name="Gross S."/>
            <person name="Joshi V."/>
            <person name="Fowler G."/>
            <person name="Nazareth L."/>
            <person name="Reid J."/>
            <person name="Worley K."/>
            <person name="Petrosino J."/>
            <person name="Highlander S."/>
            <person name="Gibbs R."/>
        </authorList>
    </citation>
    <scope>NUCLEOTIDE SEQUENCE [LARGE SCALE GENOMIC DNA]</scope>
    <source>
        <strain evidence="1">ATCC 33707</strain>
    </source>
</reference>
<comment type="caution">
    <text evidence="1">The sequence shown here is derived from an EMBL/GenBank/DDBJ whole genome shotgun (WGS) entry which is preliminary data.</text>
</comment>
<gene>
    <name evidence="1" type="ORF">HMPREF0724_14278</name>
</gene>
<protein>
    <submittedName>
        <fullName evidence="1">Uncharacterized protein</fullName>
    </submittedName>
</protein>
<name>E9T672_RHOHA</name>
<proteinExistence type="predicted"/>